<evidence type="ECO:0000256" key="11">
    <source>
        <dbReference type="ARBA" id="ARBA00023159"/>
    </source>
</evidence>
<comment type="catalytic activity">
    <reaction evidence="1">
        <text>Hydrolysis of alkylated DNA, releasing 3-methyladenine, 3-methylguanine, 7-methylguanine and 7-methyladenine.</text>
        <dbReference type="EC" id="3.2.2.21"/>
    </reaction>
</comment>
<accession>A0A934KFT3</accession>
<evidence type="ECO:0000256" key="2">
    <source>
        <dbReference type="ARBA" id="ARBA00001947"/>
    </source>
</evidence>
<evidence type="ECO:0000256" key="13">
    <source>
        <dbReference type="ARBA" id="ARBA00023204"/>
    </source>
</evidence>
<dbReference type="InterPro" id="IPR011257">
    <property type="entry name" value="DNA_glycosylase"/>
</dbReference>
<dbReference type="Pfam" id="PF00730">
    <property type="entry name" value="HhH-GPD"/>
    <property type="match status" value="1"/>
</dbReference>
<dbReference type="EMBL" id="JAEKNN010000023">
    <property type="protein sequence ID" value="MBJ7608711.1"/>
    <property type="molecule type" value="Genomic_DNA"/>
</dbReference>
<dbReference type="SMART" id="SM01009">
    <property type="entry name" value="AlkA_N"/>
    <property type="match status" value="1"/>
</dbReference>
<dbReference type="InterPro" id="IPR009057">
    <property type="entry name" value="Homeodomain-like_sf"/>
</dbReference>
<dbReference type="GO" id="GO:0032131">
    <property type="term" value="F:alkylated DNA binding"/>
    <property type="evidence" value="ECO:0007669"/>
    <property type="project" value="TreeGrafter"/>
</dbReference>
<feature type="domain" description="HTH araC/xylS-type" evidence="14">
    <location>
        <begin position="87"/>
        <end position="186"/>
    </location>
</feature>
<dbReference type="SMART" id="SM00342">
    <property type="entry name" value="HTH_ARAC"/>
    <property type="match status" value="1"/>
</dbReference>
<dbReference type="InterPro" id="IPR018060">
    <property type="entry name" value="HTH_AraC"/>
</dbReference>
<dbReference type="InterPro" id="IPR018062">
    <property type="entry name" value="HTH_AraC-typ_CS"/>
</dbReference>
<dbReference type="InterPro" id="IPR004026">
    <property type="entry name" value="Ada_DNA_repair_Zn-bd"/>
</dbReference>
<keyword evidence="9" id="KW-0805">Transcription regulation</keyword>
<evidence type="ECO:0000313" key="15">
    <source>
        <dbReference type="EMBL" id="MBJ7608711.1"/>
    </source>
</evidence>
<dbReference type="SUPFAM" id="SSF48150">
    <property type="entry name" value="DNA-glycosylase"/>
    <property type="match status" value="1"/>
</dbReference>
<dbReference type="PROSITE" id="PS01124">
    <property type="entry name" value="HTH_ARAC_FAMILY_2"/>
    <property type="match status" value="1"/>
</dbReference>
<dbReference type="SUPFAM" id="SSF57884">
    <property type="entry name" value="Ada DNA repair protein, N-terminal domain (N-Ada 10)"/>
    <property type="match status" value="1"/>
</dbReference>
<keyword evidence="10" id="KW-0238">DNA-binding</keyword>
<evidence type="ECO:0000256" key="7">
    <source>
        <dbReference type="ARBA" id="ARBA00022763"/>
    </source>
</evidence>
<name>A0A934KFT3_9BACT</name>
<dbReference type="InterPro" id="IPR035451">
    <property type="entry name" value="Ada-like_dom_sf"/>
</dbReference>
<comment type="cofactor">
    <cofactor evidence="2">
        <name>Zn(2+)</name>
        <dbReference type="ChEBI" id="CHEBI:29105"/>
    </cofactor>
</comment>
<protein>
    <recommendedName>
        <fullName evidence="3">DNA-3-methyladenine glycosylase II</fullName>
        <ecNumber evidence="3">3.2.2.21</ecNumber>
    </recommendedName>
</protein>
<dbReference type="InterPro" id="IPR010316">
    <property type="entry name" value="AlkA_N"/>
</dbReference>
<dbReference type="Pfam" id="PF06029">
    <property type="entry name" value="AlkA_N"/>
    <property type="match status" value="1"/>
</dbReference>
<dbReference type="GO" id="GO:0008270">
    <property type="term" value="F:zinc ion binding"/>
    <property type="evidence" value="ECO:0007669"/>
    <property type="project" value="InterPro"/>
</dbReference>
<keyword evidence="6" id="KW-0479">Metal-binding</keyword>
<dbReference type="PANTHER" id="PTHR43003">
    <property type="entry name" value="DNA-3-METHYLADENINE GLYCOSYLASE"/>
    <property type="match status" value="1"/>
</dbReference>
<dbReference type="GO" id="GO:0008725">
    <property type="term" value="F:DNA-3-methyladenine glycosylase activity"/>
    <property type="evidence" value="ECO:0007669"/>
    <property type="project" value="TreeGrafter"/>
</dbReference>
<dbReference type="GO" id="GO:0005737">
    <property type="term" value="C:cytoplasm"/>
    <property type="evidence" value="ECO:0007669"/>
    <property type="project" value="TreeGrafter"/>
</dbReference>
<dbReference type="Pfam" id="PF12833">
    <property type="entry name" value="HTH_18"/>
    <property type="match status" value="1"/>
</dbReference>
<dbReference type="InterPro" id="IPR003265">
    <property type="entry name" value="HhH-GPD_domain"/>
</dbReference>
<dbReference type="GO" id="GO:0043916">
    <property type="term" value="F:DNA-7-methylguanine glycosylase activity"/>
    <property type="evidence" value="ECO:0007669"/>
    <property type="project" value="TreeGrafter"/>
</dbReference>
<dbReference type="SUPFAM" id="SSF55945">
    <property type="entry name" value="TATA-box binding protein-like"/>
    <property type="match status" value="1"/>
</dbReference>
<dbReference type="InterPro" id="IPR037046">
    <property type="entry name" value="AlkA_N_sf"/>
</dbReference>
<keyword evidence="5" id="KW-0808">Transferase</keyword>
<gene>
    <name evidence="15" type="ORF">JF887_04675</name>
</gene>
<dbReference type="GO" id="GO:0003700">
    <property type="term" value="F:DNA-binding transcription factor activity"/>
    <property type="evidence" value="ECO:0007669"/>
    <property type="project" value="InterPro"/>
</dbReference>
<dbReference type="GO" id="GO:0006307">
    <property type="term" value="P:DNA alkylation repair"/>
    <property type="evidence" value="ECO:0007669"/>
    <property type="project" value="TreeGrafter"/>
</dbReference>
<dbReference type="GO" id="GO:0006285">
    <property type="term" value="P:base-excision repair, AP site formation"/>
    <property type="evidence" value="ECO:0007669"/>
    <property type="project" value="TreeGrafter"/>
</dbReference>
<evidence type="ECO:0000256" key="12">
    <source>
        <dbReference type="ARBA" id="ARBA00023163"/>
    </source>
</evidence>
<keyword evidence="11" id="KW-0010">Activator</keyword>
<evidence type="ECO:0000256" key="8">
    <source>
        <dbReference type="ARBA" id="ARBA00022833"/>
    </source>
</evidence>
<keyword evidence="7" id="KW-0227">DNA damage</keyword>
<evidence type="ECO:0000256" key="3">
    <source>
        <dbReference type="ARBA" id="ARBA00012000"/>
    </source>
</evidence>
<keyword evidence="4" id="KW-0489">Methyltransferase</keyword>
<dbReference type="Gene3D" id="1.10.340.30">
    <property type="entry name" value="Hypothetical protein, domain 2"/>
    <property type="match status" value="1"/>
</dbReference>
<sequence length="494" mass="52261">MHDDFEACYRAIASRDDRFDGRFFTAVTSTGIYCRPVCPARTPKRANVRFYASAAAAEAAGFRACLRCRPHLAPGSLQPGGGERVADRALRLIASGAADGGAGVATVARSLQVSQRHLHRVLSEAVGAGPLTLARTRRLQTARTLIEQTPMPITDVAYSAGYSSLRQFNSEVLAGTSGTPTELRRGGTTGHDGDGAIVLRLGVRPPFDGQALLRFFAARAVTGVEVSSATALTRSLWLAHGAAVVELQPQPTHLVARLWLDDVRDLGCAVDRCRRLFDVDADPESISDVLCADPLLAPLVAAQRGLRVPGGADAEEIAIRAVLGQQVSVARGSALASRLSARLGRQLPRSRHGVDRLFPTAGSIAPADLGFLGLTSERAATLLRLCEAVARGDLDLGAGGDADQLTGRLLSIRGIGRWTAAYIAMRGLRHPDAFPTGDLGLRRAFAAVGGGDSAALTVRAERWRPWRAYAAIHLWNSSAHPTPASTSASLETSP</sequence>
<dbReference type="Gene3D" id="1.10.10.60">
    <property type="entry name" value="Homeodomain-like"/>
    <property type="match status" value="1"/>
</dbReference>
<evidence type="ECO:0000256" key="9">
    <source>
        <dbReference type="ARBA" id="ARBA00023015"/>
    </source>
</evidence>
<dbReference type="InterPro" id="IPR023170">
    <property type="entry name" value="HhH_base_excis_C"/>
</dbReference>
<evidence type="ECO:0000256" key="5">
    <source>
        <dbReference type="ARBA" id="ARBA00022679"/>
    </source>
</evidence>
<keyword evidence="13" id="KW-0234">DNA repair</keyword>
<evidence type="ECO:0000256" key="1">
    <source>
        <dbReference type="ARBA" id="ARBA00000086"/>
    </source>
</evidence>
<dbReference type="SUPFAM" id="SSF46689">
    <property type="entry name" value="Homeodomain-like"/>
    <property type="match status" value="1"/>
</dbReference>
<dbReference type="Pfam" id="PF02805">
    <property type="entry name" value="Ada_Zn_binding"/>
    <property type="match status" value="1"/>
</dbReference>
<dbReference type="GO" id="GO:0032993">
    <property type="term" value="C:protein-DNA complex"/>
    <property type="evidence" value="ECO:0007669"/>
    <property type="project" value="TreeGrafter"/>
</dbReference>
<dbReference type="EC" id="3.2.2.21" evidence="3"/>
<proteinExistence type="predicted"/>
<dbReference type="Gene3D" id="3.40.10.10">
    <property type="entry name" value="DNA Methylphosphotriester Repair Domain"/>
    <property type="match status" value="1"/>
</dbReference>
<evidence type="ECO:0000256" key="6">
    <source>
        <dbReference type="ARBA" id="ARBA00022723"/>
    </source>
</evidence>
<comment type="caution">
    <text evidence="15">The sequence shown here is derived from an EMBL/GenBank/DDBJ whole genome shotgun (WGS) entry which is preliminary data.</text>
</comment>
<evidence type="ECO:0000256" key="10">
    <source>
        <dbReference type="ARBA" id="ARBA00023125"/>
    </source>
</evidence>
<dbReference type="PANTHER" id="PTHR43003:SF13">
    <property type="entry name" value="DNA-3-METHYLADENINE GLYCOSYLASE 2"/>
    <property type="match status" value="1"/>
</dbReference>
<evidence type="ECO:0000256" key="4">
    <source>
        <dbReference type="ARBA" id="ARBA00022603"/>
    </source>
</evidence>
<dbReference type="FunFam" id="3.40.10.10:FF:000001">
    <property type="entry name" value="DNA-3-methyladenine glycosylase 2"/>
    <property type="match status" value="1"/>
</dbReference>
<dbReference type="PROSITE" id="PS00041">
    <property type="entry name" value="HTH_ARAC_FAMILY_1"/>
    <property type="match status" value="1"/>
</dbReference>
<dbReference type="InterPro" id="IPR051912">
    <property type="entry name" value="Alkylbase_DNA_Glycosylase/TA"/>
</dbReference>
<dbReference type="AlphaFoldDB" id="A0A934KFT3"/>
<dbReference type="GO" id="GO:0043565">
    <property type="term" value="F:sequence-specific DNA binding"/>
    <property type="evidence" value="ECO:0007669"/>
    <property type="project" value="InterPro"/>
</dbReference>
<keyword evidence="8" id="KW-0862">Zinc</keyword>
<dbReference type="GO" id="GO:0032259">
    <property type="term" value="P:methylation"/>
    <property type="evidence" value="ECO:0007669"/>
    <property type="project" value="UniProtKB-KW"/>
</dbReference>
<evidence type="ECO:0000313" key="16">
    <source>
        <dbReference type="Proteomes" id="UP000614410"/>
    </source>
</evidence>
<evidence type="ECO:0000259" key="14">
    <source>
        <dbReference type="PROSITE" id="PS01124"/>
    </source>
</evidence>
<dbReference type="GO" id="GO:0008168">
    <property type="term" value="F:methyltransferase activity"/>
    <property type="evidence" value="ECO:0007669"/>
    <property type="project" value="UniProtKB-KW"/>
</dbReference>
<dbReference type="Gene3D" id="3.30.310.20">
    <property type="entry name" value="DNA-3-methyladenine glycosylase AlkA, N-terminal domain"/>
    <property type="match status" value="1"/>
</dbReference>
<keyword evidence="12" id="KW-0804">Transcription</keyword>
<dbReference type="SMART" id="SM00478">
    <property type="entry name" value="ENDO3c"/>
    <property type="match status" value="1"/>
</dbReference>
<dbReference type="CDD" id="cd00056">
    <property type="entry name" value="ENDO3c"/>
    <property type="match status" value="1"/>
</dbReference>
<dbReference type="Proteomes" id="UP000614410">
    <property type="component" value="Unassembled WGS sequence"/>
</dbReference>
<organism evidence="15 16">
    <name type="scientific">Candidatus Amunia macphersoniae</name>
    <dbReference type="NCBI Taxonomy" id="3127014"/>
    <lineage>
        <taxon>Bacteria</taxon>
        <taxon>Bacillati</taxon>
        <taxon>Candidatus Dormiibacterota</taxon>
        <taxon>Candidatus Dormibacteria</taxon>
        <taxon>Candidatus Aeolococcales</taxon>
        <taxon>Candidatus Aeolococcaceae</taxon>
        <taxon>Candidatus Amunia</taxon>
    </lineage>
</organism>
<dbReference type="Gene3D" id="1.10.1670.10">
    <property type="entry name" value="Helix-hairpin-Helix base-excision DNA repair enzymes (C-terminal)"/>
    <property type="match status" value="1"/>
</dbReference>
<reference evidence="15 16" key="1">
    <citation type="submission" date="2020-10" db="EMBL/GenBank/DDBJ databases">
        <title>Ca. Dormibacterota MAGs.</title>
        <authorList>
            <person name="Montgomery K."/>
        </authorList>
    </citation>
    <scope>NUCLEOTIDE SEQUENCE [LARGE SCALE GENOMIC DNA]</scope>
    <source>
        <strain evidence="15">Mitchell_Peninsula_5</strain>
    </source>
</reference>